<keyword evidence="2" id="KW-0812">Transmembrane</keyword>
<feature type="region of interest" description="Disordered" evidence="1">
    <location>
        <begin position="1"/>
        <end position="21"/>
    </location>
</feature>
<feature type="compositionally biased region" description="Polar residues" evidence="1">
    <location>
        <begin position="1"/>
        <end position="10"/>
    </location>
</feature>
<reference evidence="4" key="1">
    <citation type="journal article" date="2019" name="Int. J. Syst. Evol. Microbiol.">
        <title>The Global Catalogue of Microorganisms (GCM) 10K type strain sequencing project: providing services to taxonomists for standard genome sequencing and annotation.</title>
        <authorList>
            <consortium name="The Broad Institute Genomics Platform"/>
            <consortium name="The Broad Institute Genome Sequencing Center for Infectious Disease"/>
            <person name="Wu L."/>
            <person name="Ma J."/>
        </authorList>
    </citation>
    <scope>NUCLEOTIDE SEQUENCE [LARGE SCALE GENOMIC DNA]</scope>
    <source>
        <strain evidence="4">DFY28</strain>
    </source>
</reference>
<dbReference type="RefSeq" id="WP_128219228.1">
    <property type="nucleotide sequence ID" value="NZ_CP034929.1"/>
</dbReference>
<comment type="caution">
    <text evidence="3">The sequence shown here is derived from an EMBL/GenBank/DDBJ whole genome shotgun (WGS) entry which is preliminary data.</text>
</comment>
<feature type="transmembrane region" description="Helical" evidence="2">
    <location>
        <begin position="51"/>
        <end position="72"/>
    </location>
</feature>
<feature type="transmembrane region" description="Helical" evidence="2">
    <location>
        <begin position="25"/>
        <end position="45"/>
    </location>
</feature>
<dbReference type="EMBL" id="JBHSQI010000007">
    <property type="protein sequence ID" value="MFC6154528.1"/>
    <property type="molecule type" value="Genomic_DNA"/>
</dbReference>
<proteinExistence type="predicted"/>
<accession>A0ABW1QZP5</accession>
<organism evidence="3 4">
    <name type="scientific">Nocardioides yefusunii</name>
    <dbReference type="NCBI Taxonomy" id="2500546"/>
    <lineage>
        <taxon>Bacteria</taxon>
        <taxon>Bacillati</taxon>
        <taxon>Actinomycetota</taxon>
        <taxon>Actinomycetes</taxon>
        <taxon>Propionibacteriales</taxon>
        <taxon>Nocardioidaceae</taxon>
        <taxon>Nocardioides</taxon>
    </lineage>
</organism>
<dbReference type="Proteomes" id="UP001596098">
    <property type="component" value="Unassembled WGS sequence"/>
</dbReference>
<keyword evidence="2" id="KW-1133">Transmembrane helix</keyword>
<protein>
    <submittedName>
        <fullName evidence="3">Uncharacterized protein</fullName>
    </submittedName>
</protein>
<evidence type="ECO:0000256" key="2">
    <source>
        <dbReference type="SAM" id="Phobius"/>
    </source>
</evidence>
<gene>
    <name evidence="3" type="ORF">ACFPWU_12735</name>
</gene>
<sequence>MAGATRSRTASVDGAQRDPSTETGAVVFSVTLGVAIAAGLMVYGYSTGAGAGLWAIAVLWGLFAMAVPFGAARGRRLDS</sequence>
<evidence type="ECO:0000313" key="4">
    <source>
        <dbReference type="Proteomes" id="UP001596098"/>
    </source>
</evidence>
<evidence type="ECO:0000313" key="3">
    <source>
        <dbReference type="EMBL" id="MFC6154528.1"/>
    </source>
</evidence>
<name>A0ABW1QZP5_9ACTN</name>
<evidence type="ECO:0000256" key="1">
    <source>
        <dbReference type="SAM" id="MobiDB-lite"/>
    </source>
</evidence>
<keyword evidence="4" id="KW-1185">Reference proteome</keyword>
<keyword evidence="2" id="KW-0472">Membrane</keyword>